<evidence type="ECO:0000313" key="2">
    <source>
        <dbReference type="Proteomes" id="UP000807025"/>
    </source>
</evidence>
<organism evidence="1 2">
    <name type="scientific">Pleurotus eryngii</name>
    <name type="common">Boletus of the steppes</name>
    <dbReference type="NCBI Taxonomy" id="5323"/>
    <lineage>
        <taxon>Eukaryota</taxon>
        <taxon>Fungi</taxon>
        <taxon>Dikarya</taxon>
        <taxon>Basidiomycota</taxon>
        <taxon>Agaricomycotina</taxon>
        <taxon>Agaricomycetes</taxon>
        <taxon>Agaricomycetidae</taxon>
        <taxon>Agaricales</taxon>
        <taxon>Pleurotineae</taxon>
        <taxon>Pleurotaceae</taxon>
        <taxon>Pleurotus</taxon>
    </lineage>
</organism>
<evidence type="ECO:0000313" key="1">
    <source>
        <dbReference type="EMBL" id="KAF9492584.1"/>
    </source>
</evidence>
<gene>
    <name evidence="1" type="ORF">BDN71DRAFT_1451292</name>
</gene>
<proteinExistence type="predicted"/>
<name>A0A9P5ZUH8_PLEER</name>
<sequence>MVGIFELSGRYTNSNGWSQGSHTLRGILVHRSTLPFSSEFRPLFDAVPTLEFVEYKFGHMHDPGIRWYRDAPSTVSVRWLCNNHEEWLADWEKDWEPLRRSLDGESLVY</sequence>
<accession>A0A9P5ZUH8</accession>
<keyword evidence="2" id="KW-1185">Reference proteome</keyword>
<comment type="caution">
    <text evidence="1">The sequence shown here is derived from an EMBL/GenBank/DDBJ whole genome shotgun (WGS) entry which is preliminary data.</text>
</comment>
<dbReference type="EMBL" id="MU154599">
    <property type="protein sequence ID" value="KAF9492584.1"/>
    <property type="molecule type" value="Genomic_DNA"/>
</dbReference>
<dbReference type="Proteomes" id="UP000807025">
    <property type="component" value="Unassembled WGS sequence"/>
</dbReference>
<protein>
    <submittedName>
        <fullName evidence="1">Uncharacterized protein</fullName>
    </submittedName>
</protein>
<reference evidence="1" key="1">
    <citation type="submission" date="2020-11" db="EMBL/GenBank/DDBJ databases">
        <authorList>
            <consortium name="DOE Joint Genome Institute"/>
            <person name="Ahrendt S."/>
            <person name="Riley R."/>
            <person name="Andreopoulos W."/>
            <person name="Labutti K."/>
            <person name="Pangilinan J."/>
            <person name="Ruiz-Duenas F.J."/>
            <person name="Barrasa J.M."/>
            <person name="Sanchez-Garcia M."/>
            <person name="Camarero S."/>
            <person name="Miyauchi S."/>
            <person name="Serrano A."/>
            <person name="Linde D."/>
            <person name="Babiker R."/>
            <person name="Drula E."/>
            <person name="Ayuso-Fernandez I."/>
            <person name="Pacheco R."/>
            <person name="Padilla G."/>
            <person name="Ferreira P."/>
            <person name="Barriuso J."/>
            <person name="Kellner H."/>
            <person name="Castanera R."/>
            <person name="Alfaro M."/>
            <person name="Ramirez L."/>
            <person name="Pisabarro A.G."/>
            <person name="Kuo A."/>
            <person name="Tritt A."/>
            <person name="Lipzen A."/>
            <person name="He G."/>
            <person name="Yan M."/>
            <person name="Ng V."/>
            <person name="Cullen D."/>
            <person name="Martin F."/>
            <person name="Rosso M.-N."/>
            <person name="Henrissat B."/>
            <person name="Hibbett D."/>
            <person name="Martinez A.T."/>
            <person name="Grigoriev I.V."/>
        </authorList>
    </citation>
    <scope>NUCLEOTIDE SEQUENCE</scope>
    <source>
        <strain evidence="1">ATCC 90797</strain>
    </source>
</reference>
<dbReference type="AlphaFoldDB" id="A0A9P5ZUH8"/>